<organism evidence="6 7">
    <name type="scientific">Streptomyces johnsoniae</name>
    <dbReference type="NCBI Taxonomy" id="3075532"/>
    <lineage>
        <taxon>Bacteria</taxon>
        <taxon>Bacillati</taxon>
        <taxon>Actinomycetota</taxon>
        <taxon>Actinomycetes</taxon>
        <taxon>Kitasatosporales</taxon>
        <taxon>Streptomycetaceae</taxon>
        <taxon>Streptomyces</taxon>
    </lineage>
</organism>
<dbReference type="PANTHER" id="PTHR12918:SF1">
    <property type="entry name" value="CYSTEINE DIOXYGENASE TYPE 1"/>
    <property type="match status" value="1"/>
</dbReference>
<dbReference type="CDD" id="cd10548">
    <property type="entry name" value="cupin_CDO"/>
    <property type="match status" value="1"/>
</dbReference>
<keyword evidence="3 6" id="KW-0223">Dioxygenase</keyword>
<comment type="caution">
    <text evidence="6">The sequence shown here is derived from an EMBL/GenBank/DDBJ whole genome shotgun (WGS) entry which is preliminary data.</text>
</comment>
<evidence type="ECO:0000256" key="1">
    <source>
        <dbReference type="ARBA" id="ARBA00006622"/>
    </source>
</evidence>
<reference evidence="7" key="1">
    <citation type="submission" date="2023-07" db="EMBL/GenBank/DDBJ databases">
        <title>30 novel species of actinomycetes from the DSMZ collection.</title>
        <authorList>
            <person name="Nouioui I."/>
        </authorList>
    </citation>
    <scope>NUCLEOTIDE SEQUENCE [LARGE SCALE GENOMIC DNA]</scope>
    <source>
        <strain evidence="7">DSM 41886</strain>
    </source>
</reference>
<keyword evidence="2" id="KW-0479">Metal-binding</keyword>
<dbReference type="Proteomes" id="UP001183615">
    <property type="component" value="Unassembled WGS sequence"/>
</dbReference>
<dbReference type="GO" id="GO:0051213">
    <property type="term" value="F:dioxygenase activity"/>
    <property type="evidence" value="ECO:0007669"/>
    <property type="project" value="UniProtKB-KW"/>
</dbReference>
<evidence type="ECO:0000256" key="4">
    <source>
        <dbReference type="ARBA" id="ARBA00023002"/>
    </source>
</evidence>
<name>A0ABU2SE91_9ACTN</name>
<dbReference type="InterPro" id="IPR011051">
    <property type="entry name" value="RmlC_Cupin_sf"/>
</dbReference>
<dbReference type="InterPro" id="IPR010300">
    <property type="entry name" value="CDO_1"/>
</dbReference>
<keyword evidence="5" id="KW-0408">Iron</keyword>
<comment type="similarity">
    <text evidence="1">Belongs to the cysteine dioxygenase family.</text>
</comment>
<dbReference type="EMBL" id="JAVREV010000028">
    <property type="protein sequence ID" value="MDT0447202.1"/>
    <property type="molecule type" value="Genomic_DNA"/>
</dbReference>
<evidence type="ECO:0000256" key="3">
    <source>
        <dbReference type="ARBA" id="ARBA00022964"/>
    </source>
</evidence>
<protein>
    <submittedName>
        <fullName evidence="6">Cysteine dioxygenase family protein</fullName>
    </submittedName>
</protein>
<accession>A0ABU2SE91</accession>
<evidence type="ECO:0000256" key="2">
    <source>
        <dbReference type="ARBA" id="ARBA00022723"/>
    </source>
</evidence>
<evidence type="ECO:0000313" key="6">
    <source>
        <dbReference type="EMBL" id="MDT0447202.1"/>
    </source>
</evidence>
<proteinExistence type="inferred from homology"/>
<evidence type="ECO:0000313" key="7">
    <source>
        <dbReference type="Proteomes" id="UP001183615"/>
    </source>
</evidence>
<keyword evidence="4" id="KW-0560">Oxidoreductase</keyword>
<dbReference type="RefSeq" id="WP_311621323.1">
    <property type="nucleotide sequence ID" value="NZ_JAVREV010000028.1"/>
</dbReference>
<dbReference type="SUPFAM" id="SSF51182">
    <property type="entry name" value="RmlC-like cupins"/>
    <property type="match status" value="1"/>
</dbReference>
<gene>
    <name evidence="6" type="ORF">RM779_32100</name>
</gene>
<sequence>MSASAPAAIPSAQLARTVRRFAARTGLWRPLVRFTAPDRSYRRLERTDAYEVWLLTWLPGQGTEIHDHGGSAGSFGVVAGTLTEHAFPAPADGGRRLGTGDVRAFGPGYVHQVTNADERPAVSIHAYAPALTTQTYYRREADGRLAVVRTDTITD</sequence>
<keyword evidence="7" id="KW-1185">Reference proteome</keyword>
<evidence type="ECO:0000256" key="5">
    <source>
        <dbReference type="ARBA" id="ARBA00023004"/>
    </source>
</evidence>
<dbReference type="Gene3D" id="2.60.120.10">
    <property type="entry name" value="Jelly Rolls"/>
    <property type="match status" value="1"/>
</dbReference>
<dbReference type="Pfam" id="PF05995">
    <property type="entry name" value="CDO_I"/>
    <property type="match status" value="1"/>
</dbReference>
<dbReference type="PANTHER" id="PTHR12918">
    <property type="entry name" value="CYSTEINE DIOXYGENASE"/>
    <property type="match status" value="1"/>
</dbReference>
<dbReference type="InterPro" id="IPR014710">
    <property type="entry name" value="RmlC-like_jellyroll"/>
</dbReference>